<dbReference type="InterPro" id="IPR001789">
    <property type="entry name" value="Sig_transdc_resp-reg_receiver"/>
</dbReference>
<comment type="caution">
    <text evidence="5">The sequence shown here is derived from an EMBL/GenBank/DDBJ whole genome shotgun (WGS) entry which is preliminary data.</text>
</comment>
<dbReference type="PANTHER" id="PTHR43156">
    <property type="entry name" value="STAGE II SPORULATION PROTEIN E-RELATED"/>
    <property type="match status" value="1"/>
</dbReference>
<feature type="modified residue" description="4-aspartylphosphate" evidence="2">
    <location>
        <position position="92"/>
    </location>
</feature>
<proteinExistence type="predicted"/>
<dbReference type="InterPro" id="IPR001932">
    <property type="entry name" value="PPM-type_phosphatase-like_dom"/>
</dbReference>
<dbReference type="GO" id="GO:0000160">
    <property type="term" value="P:phosphorelay signal transduction system"/>
    <property type="evidence" value="ECO:0007669"/>
    <property type="project" value="InterPro"/>
</dbReference>
<dbReference type="InterPro" id="IPR036457">
    <property type="entry name" value="PPM-type-like_dom_sf"/>
</dbReference>
<feature type="region of interest" description="Disordered" evidence="3">
    <location>
        <begin position="361"/>
        <end position="384"/>
    </location>
</feature>
<dbReference type="CDD" id="cd00156">
    <property type="entry name" value="REC"/>
    <property type="match status" value="1"/>
</dbReference>
<dbReference type="SUPFAM" id="SSF52172">
    <property type="entry name" value="CheY-like"/>
    <property type="match status" value="1"/>
</dbReference>
<dbReference type="EMBL" id="JAOG01000001">
    <property type="protein sequence ID" value="EUA59375.1"/>
    <property type="molecule type" value="Genomic_DNA"/>
</dbReference>
<evidence type="ECO:0000259" key="4">
    <source>
        <dbReference type="PROSITE" id="PS50110"/>
    </source>
</evidence>
<dbReference type="Proteomes" id="UP000020825">
    <property type="component" value="Unassembled WGS sequence"/>
</dbReference>
<sequence length="384" mass="41561">MGLHATHDRSREQPESTWAFTDDRELIPLRAPVTPAARSLSVLLIEDDRADALLVEDLIDDAASGVRLVWARSMAHAEQVFASARPDCVLLDLHLPDASGMDALERITKRDATVPIVVLTGLNDEDFGGTAVAAGAQDFLVKGRVQPDVVRRALLYAIERKRAELMAVDLDATQLRARENAILERGLSASPLLLDNPGVDVVARYRPSREHALLCGDFYDVIQTPDRTVHVLIGEVAEDGPHEAPLGAALRIAFRALTLAGVHDVARMHHLERVLRSERSGSGICATALTLQISPDNPRLKTIRAGHPGMLLHGGGTVEWIMPPAGPALGLRADDWPQHELELPDDQGLVLVTDGLFQGFSSNGSQPLDEDGLSRPGESGDCIR</sequence>
<protein>
    <submittedName>
        <fullName evidence="5">Response regulator</fullName>
    </submittedName>
</protein>
<evidence type="ECO:0000256" key="1">
    <source>
        <dbReference type="ARBA" id="ARBA00022801"/>
    </source>
</evidence>
<name>X8CVX5_MYCIT</name>
<gene>
    <name evidence="5" type="ORF">I550_2523</name>
</gene>
<reference evidence="5 6" key="1">
    <citation type="submission" date="2013-12" db="EMBL/GenBank/DDBJ databases">
        <authorList>
            <person name="Zelazny A."/>
            <person name="Olivier K."/>
            <person name="Holland S."/>
            <person name="Lenaerts A."/>
            <person name="Ordway D."/>
            <person name="DeGroote M.A."/>
            <person name="Parker T."/>
            <person name="Sizemore C."/>
            <person name="Tallon L.J."/>
            <person name="Sadzewicz L.K."/>
            <person name="Sengamalay N."/>
            <person name="Fraser C.M."/>
            <person name="Hine E."/>
            <person name="Shefchek K.A."/>
            <person name="Das S.P."/>
            <person name="Tettelin H."/>
        </authorList>
    </citation>
    <scope>NUCLEOTIDE SEQUENCE [LARGE SCALE GENOMIC DNA]</scope>
    <source>
        <strain evidence="5 6">1956</strain>
    </source>
</reference>
<dbReference type="Gene3D" id="3.60.40.10">
    <property type="entry name" value="PPM-type phosphatase domain"/>
    <property type="match status" value="1"/>
</dbReference>
<organism evidence="5 6">
    <name type="scientific">Mycobacterium intracellulare 1956</name>
    <dbReference type="NCBI Taxonomy" id="1299331"/>
    <lineage>
        <taxon>Bacteria</taxon>
        <taxon>Bacillati</taxon>
        <taxon>Actinomycetota</taxon>
        <taxon>Actinomycetes</taxon>
        <taxon>Mycobacteriales</taxon>
        <taxon>Mycobacteriaceae</taxon>
        <taxon>Mycobacterium</taxon>
        <taxon>Mycobacterium avium complex (MAC)</taxon>
    </lineage>
</organism>
<evidence type="ECO:0000313" key="6">
    <source>
        <dbReference type="Proteomes" id="UP000020825"/>
    </source>
</evidence>
<accession>X8CVX5</accession>
<dbReference type="Gene3D" id="3.40.50.2300">
    <property type="match status" value="1"/>
</dbReference>
<dbReference type="Pfam" id="PF00072">
    <property type="entry name" value="Response_reg"/>
    <property type="match status" value="1"/>
</dbReference>
<dbReference type="PATRIC" id="fig|1299331.3.peg.2456"/>
<feature type="domain" description="Response regulatory" evidence="4">
    <location>
        <begin position="41"/>
        <end position="157"/>
    </location>
</feature>
<dbReference type="GO" id="GO:0016791">
    <property type="term" value="F:phosphatase activity"/>
    <property type="evidence" value="ECO:0007669"/>
    <property type="project" value="TreeGrafter"/>
</dbReference>
<dbReference type="InterPro" id="IPR052016">
    <property type="entry name" value="Bact_Sigma-Reg"/>
</dbReference>
<dbReference type="Pfam" id="PF07228">
    <property type="entry name" value="SpoIIE"/>
    <property type="match status" value="1"/>
</dbReference>
<evidence type="ECO:0000256" key="3">
    <source>
        <dbReference type="SAM" id="MobiDB-lite"/>
    </source>
</evidence>
<evidence type="ECO:0000256" key="2">
    <source>
        <dbReference type="PROSITE-ProRule" id="PRU00169"/>
    </source>
</evidence>
<keyword evidence="1" id="KW-0378">Hydrolase</keyword>
<dbReference type="PANTHER" id="PTHR43156:SF2">
    <property type="entry name" value="STAGE II SPORULATION PROTEIN E"/>
    <property type="match status" value="1"/>
</dbReference>
<dbReference type="InterPro" id="IPR011006">
    <property type="entry name" value="CheY-like_superfamily"/>
</dbReference>
<dbReference type="SMART" id="SM00448">
    <property type="entry name" value="REC"/>
    <property type="match status" value="1"/>
</dbReference>
<evidence type="ECO:0000313" key="5">
    <source>
        <dbReference type="EMBL" id="EUA59375.1"/>
    </source>
</evidence>
<dbReference type="AlphaFoldDB" id="X8CVX5"/>
<dbReference type="PROSITE" id="PS50110">
    <property type="entry name" value="RESPONSE_REGULATORY"/>
    <property type="match status" value="1"/>
</dbReference>
<keyword evidence="2" id="KW-0597">Phosphoprotein</keyword>